<evidence type="ECO:0000313" key="10">
    <source>
        <dbReference type="EMBL" id="KGR84835.1"/>
    </source>
</evidence>
<dbReference type="GO" id="GO:0005886">
    <property type="term" value="C:plasma membrane"/>
    <property type="evidence" value="ECO:0007669"/>
    <property type="project" value="UniProtKB-SubCell"/>
</dbReference>
<organism evidence="10 11">
    <name type="scientific">Lysinibacillus odysseyi 34hs-1 = NBRC 100172</name>
    <dbReference type="NCBI Taxonomy" id="1220589"/>
    <lineage>
        <taxon>Bacteria</taxon>
        <taxon>Bacillati</taxon>
        <taxon>Bacillota</taxon>
        <taxon>Bacilli</taxon>
        <taxon>Bacillales</taxon>
        <taxon>Bacillaceae</taxon>
        <taxon>Lysinibacillus</taxon>
    </lineage>
</organism>
<feature type="transmembrane region" description="Helical" evidence="7">
    <location>
        <begin position="6"/>
        <end position="23"/>
    </location>
</feature>
<keyword evidence="6 7" id="KW-0472">Membrane</keyword>
<dbReference type="Gene3D" id="1.20.120.1220">
    <property type="match status" value="1"/>
</dbReference>
<dbReference type="GO" id="GO:0004190">
    <property type="term" value="F:aspartic-type endopeptidase activity"/>
    <property type="evidence" value="ECO:0007669"/>
    <property type="project" value="InterPro"/>
</dbReference>
<dbReference type="RefSeq" id="WP_036154212.1">
    <property type="nucleotide sequence ID" value="NZ_AVCX01000006.1"/>
</dbReference>
<keyword evidence="5 7" id="KW-1133">Transmembrane helix</keyword>
<dbReference type="Pfam" id="PF01478">
    <property type="entry name" value="Peptidase_A24"/>
    <property type="match status" value="1"/>
</dbReference>
<feature type="domain" description="Prepilin type IV endopeptidase peptidase" evidence="8">
    <location>
        <begin position="104"/>
        <end position="208"/>
    </location>
</feature>
<keyword evidence="11" id="KW-1185">Reference proteome</keyword>
<dbReference type="EMBL" id="JPVP01000055">
    <property type="protein sequence ID" value="KGR84835.1"/>
    <property type="molecule type" value="Genomic_DNA"/>
</dbReference>
<dbReference type="OrthoDB" id="9789291at2"/>
<dbReference type="PANTHER" id="PTHR30487">
    <property type="entry name" value="TYPE 4 PREPILIN-LIKE PROTEINS LEADER PEPTIDE-PROCESSING ENZYME"/>
    <property type="match status" value="1"/>
</dbReference>
<feature type="transmembrane region" description="Helical" evidence="7">
    <location>
        <begin position="100"/>
        <end position="120"/>
    </location>
</feature>
<evidence type="ECO:0000259" key="9">
    <source>
        <dbReference type="Pfam" id="PF06750"/>
    </source>
</evidence>
<feature type="transmembrane region" description="Helical" evidence="7">
    <location>
        <begin position="150"/>
        <end position="167"/>
    </location>
</feature>
<dbReference type="InterPro" id="IPR010627">
    <property type="entry name" value="Prepilin_pept_A24_N"/>
</dbReference>
<dbReference type="STRING" id="1220589.CD32_10255"/>
<dbReference type="eggNOG" id="COG1989">
    <property type="taxonomic scope" value="Bacteria"/>
</dbReference>
<protein>
    <submittedName>
        <fullName evidence="10">Prepilin peptidase</fullName>
    </submittedName>
</protein>
<evidence type="ECO:0000256" key="5">
    <source>
        <dbReference type="ARBA" id="ARBA00022989"/>
    </source>
</evidence>
<evidence type="ECO:0000256" key="2">
    <source>
        <dbReference type="ARBA" id="ARBA00005801"/>
    </source>
</evidence>
<feature type="transmembrane region" description="Helical" evidence="7">
    <location>
        <begin position="127"/>
        <end position="144"/>
    </location>
</feature>
<evidence type="ECO:0000256" key="7">
    <source>
        <dbReference type="SAM" id="Phobius"/>
    </source>
</evidence>
<dbReference type="InterPro" id="IPR050882">
    <property type="entry name" value="Prepilin_peptidase/N-MTase"/>
</dbReference>
<gene>
    <name evidence="10" type="ORF">CD32_10255</name>
</gene>
<proteinExistence type="inferred from homology"/>
<feature type="transmembrane region" description="Helical" evidence="7">
    <location>
        <begin position="179"/>
        <end position="211"/>
    </location>
</feature>
<feature type="transmembrane region" description="Helical" evidence="7">
    <location>
        <begin position="223"/>
        <end position="247"/>
    </location>
</feature>
<dbReference type="PANTHER" id="PTHR30487:SF0">
    <property type="entry name" value="PREPILIN LEADER PEPTIDASE_N-METHYLTRANSFERASE-RELATED"/>
    <property type="match status" value="1"/>
</dbReference>
<comment type="caution">
    <text evidence="10">The sequence shown here is derived from an EMBL/GenBank/DDBJ whole genome shotgun (WGS) entry which is preliminary data.</text>
</comment>
<dbReference type="Proteomes" id="UP000030437">
    <property type="component" value="Unassembled WGS sequence"/>
</dbReference>
<dbReference type="AlphaFoldDB" id="A0A0A3IN13"/>
<dbReference type="Pfam" id="PF06750">
    <property type="entry name" value="A24_N_bact"/>
    <property type="match status" value="1"/>
</dbReference>
<keyword evidence="3" id="KW-1003">Cell membrane</keyword>
<comment type="similarity">
    <text evidence="2">Belongs to the peptidase A24 family.</text>
</comment>
<reference evidence="10 11" key="1">
    <citation type="submission" date="2014-02" db="EMBL/GenBank/DDBJ databases">
        <title>Draft genome sequence of Lysinibacillus odysseyi NBRC 100172.</title>
        <authorList>
            <person name="Zhang F."/>
            <person name="Wang G."/>
            <person name="Zhang L."/>
        </authorList>
    </citation>
    <scope>NUCLEOTIDE SEQUENCE [LARGE SCALE GENOMIC DNA]</scope>
    <source>
        <strain evidence="10 11">NBRC 100172</strain>
    </source>
</reference>
<accession>A0A0A3IN13</accession>
<sequence length="250" mass="27105">MEIVYSIFIALFGLVLGSFYNVVGLRVPKGESIVNPPSHCTSCDHRLTALELIPVLSYVMQGGKCRGCGAKVSPIYCITEIATAVLFVGSYLKFGFTAELAVALLFMSLLVIINVSDMAYMLIPNKILLFFLPLLMISRIVSPLDPWWDSLLGAVVGFGILLLIAVISKGGMGGGDIKLFFVIGLVLGNVNTFLTLFLASLIGMIVGIVILKVRGQGRKTPIPFGPSIALGAIIAYFYGAELIEWYWQLF</sequence>
<name>A0A0A3IN13_9BACI</name>
<comment type="subcellular location">
    <subcellularLocation>
        <location evidence="1">Cell membrane</location>
        <topology evidence="1">Multi-pass membrane protein</topology>
    </subcellularLocation>
</comment>
<evidence type="ECO:0000313" key="11">
    <source>
        <dbReference type="Proteomes" id="UP000030437"/>
    </source>
</evidence>
<dbReference type="InterPro" id="IPR000045">
    <property type="entry name" value="Prepilin_IV_endopep_pep"/>
</dbReference>
<evidence type="ECO:0000256" key="4">
    <source>
        <dbReference type="ARBA" id="ARBA00022692"/>
    </source>
</evidence>
<evidence type="ECO:0000256" key="3">
    <source>
        <dbReference type="ARBA" id="ARBA00022475"/>
    </source>
</evidence>
<keyword evidence="4 7" id="KW-0812">Transmembrane</keyword>
<dbReference type="GO" id="GO:0006465">
    <property type="term" value="P:signal peptide processing"/>
    <property type="evidence" value="ECO:0007669"/>
    <property type="project" value="TreeGrafter"/>
</dbReference>
<evidence type="ECO:0000256" key="1">
    <source>
        <dbReference type="ARBA" id="ARBA00004651"/>
    </source>
</evidence>
<evidence type="ECO:0000259" key="8">
    <source>
        <dbReference type="Pfam" id="PF01478"/>
    </source>
</evidence>
<evidence type="ECO:0000256" key="6">
    <source>
        <dbReference type="ARBA" id="ARBA00023136"/>
    </source>
</evidence>
<feature type="domain" description="Prepilin peptidase A24 N-terminal" evidence="9">
    <location>
        <begin position="11"/>
        <end position="94"/>
    </location>
</feature>